<dbReference type="KEGG" id="otk:C6570_12050"/>
<dbReference type="InterPro" id="IPR037914">
    <property type="entry name" value="SpoVT-AbrB_sf"/>
</dbReference>
<gene>
    <name evidence="1" type="ORF">C6570_12050</name>
</gene>
<dbReference type="EMBL" id="CP027666">
    <property type="protein sequence ID" value="AVO34884.1"/>
    <property type="molecule type" value="Genomic_DNA"/>
</dbReference>
<accession>A0A2S0MG68</accession>
<evidence type="ECO:0000313" key="1">
    <source>
        <dbReference type="EMBL" id="AVO34884.1"/>
    </source>
</evidence>
<evidence type="ECO:0000313" key="2">
    <source>
        <dbReference type="Proteomes" id="UP000239709"/>
    </source>
</evidence>
<organism evidence="1 2">
    <name type="scientific">Ottowia oryzae</name>
    <dbReference type="NCBI Taxonomy" id="2109914"/>
    <lineage>
        <taxon>Bacteria</taxon>
        <taxon>Pseudomonadati</taxon>
        <taxon>Pseudomonadota</taxon>
        <taxon>Betaproteobacteria</taxon>
        <taxon>Burkholderiales</taxon>
        <taxon>Comamonadaceae</taxon>
        <taxon>Ottowia</taxon>
    </lineage>
</organism>
<protein>
    <submittedName>
        <fullName evidence="1">AbrB family transcriptional regulator</fullName>
    </submittedName>
</protein>
<name>A0A2S0MG68_9BURK</name>
<dbReference type="RefSeq" id="WP_106703433.1">
    <property type="nucleotide sequence ID" value="NZ_CP027666.1"/>
</dbReference>
<dbReference type="Proteomes" id="UP000239709">
    <property type="component" value="Chromosome"/>
</dbReference>
<sequence>MLAKMTSKNQITLPKAVVAQLPPSEYFEVEAVDGRLMLTPVRLQKADAVRAKLAALGIGEDDVRDAVAWARQGA</sequence>
<keyword evidence="2" id="KW-1185">Reference proteome</keyword>
<dbReference type="AlphaFoldDB" id="A0A2S0MG68"/>
<dbReference type="SUPFAM" id="SSF89447">
    <property type="entry name" value="AbrB/MazE/MraZ-like"/>
    <property type="match status" value="1"/>
</dbReference>
<reference evidence="1 2" key="1">
    <citation type="submission" date="2018-03" db="EMBL/GenBank/DDBJ databases">
        <title>Genome sequencing of Ottowia sp.</title>
        <authorList>
            <person name="Kim S.-J."/>
            <person name="Heo J."/>
            <person name="Kwon S.-W."/>
        </authorList>
    </citation>
    <scope>NUCLEOTIDE SEQUENCE [LARGE SCALE GENOMIC DNA]</scope>
    <source>
        <strain evidence="1 2">KADR8-3</strain>
    </source>
</reference>
<dbReference type="OrthoDB" id="122640at2"/>
<proteinExistence type="predicted"/>